<dbReference type="FunFam" id="1.10.10.60:FF:000010">
    <property type="entry name" value="Transcriptional activator Myb isoform A"/>
    <property type="match status" value="1"/>
</dbReference>
<keyword evidence="1" id="KW-0677">Repeat</keyword>
<dbReference type="PROSITE" id="PS50090">
    <property type="entry name" value="MYB_LIKE"/>
    <property type="match status" value="2"/>
</dbReference>
<protein>
    <recommendedName>
        <fullName evidence="8">Myb-like DNA-binding domain containing protein</fullName>
    </recommendedName>
</protein>
<dbReference type="InterPro" id="IPR050560">
    <property type="entry name" value="MYB_TF"/>
</dbReference>
<reference evidence="6" key="1">
    <citation type="submission" date="2021-09" db="EMBL/GenBank/DDBJ databases">
        <authorList>
            <consortium name="AG Swart"/>
            <person name="Singh M."/>
            <person name="Singh A."/>
            <person name="Seah K."/>
            <person name="Emmerich C."/>
        </authorList>
    </citation>
    <scope>NUCLEOTIDE SEQUENCE</scope>
    <source>
        <strain evidence="6">ATCC30299</strain>
    </source>
</reference>
<organism evidence="6 7">
    <name type="scientific">Blepharisma stoltei</name>
    <dbReference type="NCBI Taxonomy" id="1481888"/>
    <lineage>
        <taxon>Eukaryota</taxon>
        <taxon>Sar</taxon>
        <taxon>Alveolata</taxon>
        <taxon>Ciliophora</taxon>
        <taxon>Postciliodesmatophora</taxon>
        <taxon>Heterotrichea</taxon>
        <taxon>Heterotrichida</taxon>
        <taxon>Blepharismidae</taxon>
        <taxon>Blepharisma</taxon>
    </lineage>
</organism>
<evidence type="ECO:0000256" key="3">
    <source>
        <dbReference type="SAM" id="MobiDB-lite"/>
    </source>
</evidence>
<sequence>MRQKTTKKSKFSIKSSKDSYTKRRSWTSQEDEAIRRLVKENGIKQWTVISEKLSEQFNTQRTGKQCRERWHNHLNPGINKDNWSLEEELCLFESHEKLGNKWAEISKILQGRTDNSIKNHFYSTLRKRFRKIKGYDGTRDDIKQHNKFLSAKILGSLKKMTEKIQDNEVSTNLDENSIKREEKIQNSDSFADFMPLVDNELIITGHHISNPYILNMNSYHEEAPAEFLWTEDPFLCDEVYMISLK</sequence>
<proteinExistence type="predicted"/>
<dbReference type="Gene3D" id="1.10.10.60">
    <property type="entry name" value="Homeodomain-like"/>
    <property type="match status" value="2"/>
</dbReference>
<dbReference type="PROSITE" id="PS51294">
    <property type="entry name" value="HTH_MYB"/>
    <property type="match status" value="2"/>
</dbReference>
<evidence type="ECO:0008006" key="8">
    <source>
        <dbReference type="Google" id="ProtNLM"/>
    </source>
</evidence>
<dbReference type="Pfam" id="PF13921">
    <property type="entry name" value="Myb_DNA-bind_6"/>
    <property type="match status" value="1"/>
</dbReference>
<dbReference type="InterPro" id="IPR017930">
    <property type="entry name" value="Myb_dom"/>
</dbReference>
<dbReference type="CDD" id="cd00167">
    <property type="entry name" value="SANT"/>
    <property type="match status" value="2"/>
</dbReference>
<evidence type="ECO:0000256" key="1">
    <source>
        <dbReference type="ARBA" id="ARBA00022737"/>
    </source>
</evidence>
<name>A0AAU9I490_9CILI</name>
<keyword evidence="2" id="KW-0238">DNA-binding</keyword>
<evidence type="ECO:0000313" key="7">
    <source>
        <dbReference type="Proteomes" id="UP001162131"/>
    </source>
</evidence>
<feature type="domain" description="HTH myb-type" evidence="5">
    <location>
        <begin position="79"/>
        <end position="129"/>
    </location>
</feature>
<dbReference type="GO" id="GO:0000981">
    <property type="term" value="F:DNA-binding transcription factor activity, RNA polymerase II-specific"/>
    <property type="evidence" value="ECO:0007669"/>
    <property type="project" value="TreeGrafter"/>
</dbReference>
<dbReference type="PANTHER" id="PTHR45614:SF274">
    <property type="entry name" value="MYB-LIKE DNA-BINDING PROTEIN"/>
    <property type="match status" value="1"/>
</dbReference>
<dbReference type="GO" id="GO:0000978">
    <property type="term" value="F:RNA polymerase II cis-regulatory region sequence-specific DNA binding"/>
    <property type="evidence" value="ECO:0007669"/>
    <property type="project" value="TreeGrafter"/>
</dbReference>
<comment type="caution">
    <text evidence="6">The sequence shown here is derived from an EMBL/GenBank/DDBJ whole genome shotgun (WGS) entry which is preliminary data.</text>
</comment>
<evidence type="ECO:0000256" key="2">
    <source>
        <dbReference type="ARBA" id="ARBA00023125"/>
    </source>
</evidence>
<dbReference type="Proteomes" id="UP001162131">
    <property type="component" value="Unassembled WGS sequence"/>
</dbReference>
<gene>
    <name evidence="6" type="ORF">BSTOLATCC_MIC1102</name>
</gene>
<feature type="region of interest" description="Disordered" evidence="3">
    <location>
        <begin position="1"/>
        <end position="28"/>
    </location>
</feature>
<dbReference type="EMBL" id="CAJZBQ010000002">
    <property type="protein sequence ID" value="CAG9310248.1"/>
    <property type="molecule type" value="Genomic_DNA"/>
</dbReference>
<dbReference type="SMART" id="SM00717">
    <property type="entry name" value="SANT"/>
    <property type="match status" value="2"/>
</dbReference>
<feature type="domain" description="HTH myb-type" evidence="5">
    <location>
        <begin position="22"/>
        <end position="78"/>
    </location>
</feature>
<feature type="domain" description="Myb-like" evidence="4">
    <location>
        <begin position="75"/>
        <end position="125"/>
    </location>
</feature>
<dbReference type="SUPFAM" id="SSF46689">
    <property type="entry name" value="Homeodomain-like"/>
    <property type="match status" value="1"/>
</dbReference>
<dbReference type="AlphaFoldDB" id="A0AAU9I490"/>
<evidence type="ECO:0000259" key="4">
    <source>
        <dbReference type="PROSITE" id="PS50090"/>
    </source>
</evidence>
<feature type="compositionally biased region" description="Basic residues" evidence="3">
    <location>
        <begin position="1"/>
        <end position="11"/>
    </location>
</feature>
<dbReference type="InterPro" id="IPR001005">
    <property type="entry name" value="SANT/Myb"/>
</dbReference>
<dbReference type="PANTHER" id="PTHR45614">
    <property type="entry name" value="MYB PROTEIN-RELATED"/>
    <property type="match status" value="1"/>
</dbReference>
<accession>A0AAU9I490</accession>
<evidence type="ECO:0000313" key="6">
    <source>
        <dbReference type="EMBL" id="CAG9310248.1"/>
    </source>
</evidence>
<feature type="domain" description="Myb-like" evidence="4">
    <location>
        <begin position="18"/>
        <end position="74"/>
    </location>
</feature>
<dbReference type="GO" id="GO:0005634">
    <property type="term" value="C:nucleus"/>
    <property type="evidence" value="ECO:0007669"/>
    <property type="project" value="TreeGrafter"/>
</dbReference>
<evidence type="ECO:0000259" key="5">
    <source>
        <dbReference type="PROSITE" id="PS51294"/>
    </source>
</evidence>
<keyword evidence="7" id="KW-1185">Reference proteome</keyword>
<dbReference type="InterPro" id="IPR009057">
    <property type="entry name" value="Homeodomain-like_sf"/>
</dbReference>